<dbReference type="Proteomes" id="UP001500298">
    <property type="component" value="Unassembled WGS sequence"/>
</dbReference>
<keyword evidence="2 6" id="KW-0032">Aminotransferase</keyword>
<comment type="caution">
    <text evidence="6">The sequence shown here is derived from an EMBL/GenBank/DDBJ whole genome shotgun (WGS) entry which is preliminary data.</text>
</comment>
<comment type="cofactor">
    <cofactor evidence="1">
        <name>pyridoxal 5'-phosphate</name>
        <dbReference type="ChEBI" id="CHEBI:597326"/>
    </cofactor>
</comment>
<dbReference type="PROSITE" id="PS00600">
    <property type="entry name" value="AA_TRANSFER_CLASS_3"/>
    <property type="match status" value="1"/>
</dbReference>
<comment type="similarity">
    <text evidence="5">Belongs to the class-III pyridoxal-phosphate-dependent aminotransferase family.</text>
</comment>
<evidence type="ECO:0000256" key="5">
    <source>
        <dbReference type="RuleBase" id="RU003560"/>
    </source>
</evidence>
<evidence type="ECO:0000256" key="3">
    <source>
        <dbReference type="ARBA" id="ARBA00022679"/>
    </source>
</evidence>
<reference evidence="7" key="1">
    <citation type="journal article" date="2019" name="Int. J. Syst. Evol. Microbiol.">
        <title>The Global Catalogue of Microorganisms (GCM) 10K type strain sequencing project: providing services to taxonomists for standard genome sequencing and annotation.</title>
        <authorList>
            <consortium name="The Broad Institute Genomics Platform"/>
            <consortium name="The Broad Institute Genome Sequencing Center for Infectious Disease"/>
            <person name="Wu L."/>
            <person name="Ma J."/>
        </authorList>
    </citation>
    <scope>NUCLEOTIDE SEQUENCE [LARGE SCALE GENOMIC DNA]</scope>
    <source>
        <strain evidence="7">JCM 18326</strain>
    </source>
</reference>
<evidence type="ECO:0000256" key="1">
    <source>
        <dbReference type="ARBA" id="ARBA00001933"/>
    </source>
</evidence>
<sequence>MATLFDVYPLLDIEPVKGEGCKIWDKEGKEYLDFYGGHAVISIGHAHPVYVQRISEQVATLGFYSNSVQNPLQRQLAAKLSELSGLKDYQLFLCNSGAEANENAFKLASFHNGRKTIIAFEKGFHGRTSLAVGATDNARIQAPVNDHHTVILPLNDEEALEKAFQEHEVCAVIVEGIQGIGGIYTPKASFMQKIRSLCDVHQAVFIGDEIQSGVGRSGKFFAFEYAGVTPDLVTIAKGLGNGFPIGGVLISPKFEAWHGMLGTTFGGNHLACQAALAVLEVIETEGLLDRATKVGEYLIEQLQGLPGVKEVRGKGLMIAIELEDEVAPVRKALLKEHHIFTGTAASKTVMRLLPPLTVTEKEADQFLEAVSKVLKTLVPSHQ</sequence>
<protein>
    <submittedName>
        <fullName evidence="6">Aminotransferase class III-fold pyridoxal phosphate-dependent enzyme</fullName>
    </submittedName>
</protein>
<dbReference type="InterPro" id="IPR015422">
    <property type="entry name" value="PyrdxlP-dep_Trfase_small"/>
</dbReference>
<name>A0ABP9DA32_9BACT</name>
<proteinExistence type="inferred from homology"/>
<dbReference type="RefSeq" id="WP_345371839.1">
    <property type="nucleotide sequence ID" value="NZ_BAABJX010000033.1"/>
</dbReference>
<dbReference type="CDD" id="cd00610">
    <property type="entry name" value="OAT_like"/>
    <property type="match status" value="1"/>
</dbReference>
<dbReference type="InterPro" id="IPR015421">
    <property type="entry name" value="PyrdxlP-dep_Trfase_major"/>
</dbReference>
<dbReference type="Gene3D" id="3.40.640.10">
    <property type="entry name" value="Type I PLP-dependent aspartate aminotransferase-like (Major domain)"/>
    <property type="match status" value="1"/>
</dbReference>
<dbReference type="InterPro" id="IPR005814">
    <property type="entry name" value="Aminotrans_3"/>
</dbReference>
<dbReference type="PANTHER" id="PTHR11986:SF79">
    <property type="entry name" value="ACETYLORNITHINE AMINOTRANSFERASE, MITOCHONDRIAL"/>
    <property type="match status" value="1"/>
</dbReference>
<dbReference type="InterPro" id="IPR050103">
    <property type="entry name" value="Class-III_PLP-dep_AT"/>
</dbReference>
<dbReference type="InterPro" id="IPR015424">
    <property type="entry name" value="PyrdxlP-dep_Trfase"/>
</dbReference>
<evidence type="ECO:0000313" key="6">
    <source>
        <dbReference type="EMBL" id="GAA4836830.1"/>
    </source>
</evidence>
<evidence type="ECO:0000313" key="7">
    <source>
        <dbReference type="Proteomes" id="UP001500298"/>
    </source>
</evidence>
<dbReference type="EMBL" id="BAABJX010000033">
    <property type="protein sequence ID" value="GAA4836830.1"/>
    <property type="molecule type" value="Genomic_DNA"/>
</dbReference>
<dbReference type="Pfam" id="PF00202">
    <property type="entry name" value="Aminotran_3"/>
    <property type="match status" value="1"/>
</dbReference>
<dbReference type="PIRSF" id="PIRSF000521">
    <property type="entry name" value="Transaminase_4ab_Lys_Orn"/>
    <property type="match status" value="1"/>
</dbReference>
<dbReference type="Gene3D" id="3.90.1150.10">
    <property type="entry name" value="Aspartate Aminotransferase, domain 1"/>
    <property type="match status" value="1"/>
</dbReference>
<dbReference type="SUPFAM" id="SSF53383">
    <property type="entry name" value="PLP-dependent transferases"/>
    <property type="match status" value="1"/>
</dbReference>
<dbReference type="GO" id="GO:0008483">
    <property type="term" value="F:transaminase activity"/>
    <property type="evidence" value="ECO:0007669"/>
    <property type="project" value="UniProtKB-KW"/>
</dbReference>
<keyword evidence="3" id="KW-0808">Transferase</keyword>
<evidence type="ECO:0000256" key="4">
    <source>
        <dbReference type="ARBA" id="ARBA00022898"/>
    </source>
</evidence>
<dbReference type="PANTHER" id="PTHR11986">
    <property type="entry name" value="AMINOTRANSFERASE CLASS III"/>
    <property type="match status" value="1"/>
</dbReference>
<gene>
    <name evidence="6" type="ORF">GCM10023331_22550</name>
</gene>
<keyword evidence="7" id="KW-1185">Reference proteome</keyword>
<accession>A0ABP9DA32</accession>
<keyword evidence="4 5" id="KW-0663">Pyridoxal phosphate</keyword>
<evidence type="ECO:0000256" key="2">
    <source>
        <dbReference type="ARBA" id="ARBA00022576"/>
    </source>
</evidence>
<organism evidence="6 7">
    <name type="scientific">Algivirga pacifica</name>
    <dbReference type="NCBI Taxonomy" id="1162670"/>
    <lineage>
        <taxon>Bacteria</taxon>
        <taxon>Pseudomonadati</taxon>
        <taxon>Bacteroidota</taxon>
        <taxon>Cytophagia</taxon>
        <taxon>Cytophagales</taxon>
        <taxon>Flammeovirgaceae</taxon>
        <taxon>Algivirga</taxon>
    </lineage>
</organism>
<dbReference type="InterPro" id="IPR049704">
    <property type="entry name" value="Aminotrans_3_PPA_site"/>
</dbReference>